<reference evidence="4" key="2">
    <citation type="submission" date="2020-12" db="EMBL/GenBank/DDBJ databases">
        <authorList>
            <person name="Kanost M."/>
        </authorList>
    </citation>
    <scope>NUCLEOTIDE SEQUENCE</scope>
</reference>
<keyword evidence="2" id="KW-0472">Membrane</keyword>
<keyword evidence="2" id="KW-0812">Transmembrane</keyword>
<feature type="region of interest" description="Disordered" evidence="1">
    <location>
        <begin position="638"/>
        <end position="657"/>
    </location>
</feature>
<evidence type="ECO:0000256" key="1">
    <source>
        <dbReference type="SAM" id="MobiDB-lite"/>
    </source>
</evidence>
<feature type="domain" description="Acyltransferase 3" evidence="3">
    <location>
        <begin position="228"/>
        <end position="610"/>
    </location>
</feature>
<feature type="transmembrane region" description="Helical" evidence="2">
    <location>
        <begin position="588"/>
        <end position="618"/>
    </location>
</feature>
<reference evidence="4" key="1">
    <citation type="journal article" date="2016" name="Insect Biochem. Mol. Biol.">
        <title>Multifaceted biological insights from a draft genome sequence of the tobacco hornworm moth, Manduca sexta.</title>
        <authorList>
            <person name="Kanost M.R."/>
            <person name="Arrese E.L."/>
            <person name="Cao X."/>
            <person name="Chen Y.R."/>
            <person name="Chellapilla S."/>
            <person name="Goldsmith M.R."/>
            <person name="Grosse-Wilde E."/>
            <person name="Heckel D.G."/>
            <person name="Herndon N."/>
            <person name="Jiang H."/>
            <person name="Papanicolaou A."/>
            <person name="Qu J."/>
            <person name="Soulages J.L."/>
            <person name="Vogel H."/>
            <person name="Walters J."/>
            <person name="Waterhouse R.M."/>
            <person name="Ahn S.J."/>
            <person name="Almeida F.C."/>
            <person name="An C."/>
            <person name="Aqrawi P."/>
            <person name="Bretschneider A."/>
            <person name="Bryant W.B."/>
            <person name="Bucks S."/>
            <person name="Chao H."/>
            <person name="Chevignon G."/>
            <person name="Christen J.M."/>
            <person name="Clarke D.F."/>
            <person name="Dittmer N.T."/>
            <person name="Ferguson L.C.F."/>
            <person name="Garavelou S."/>
            <person name="Gordon K.H.J."/>
            <person name="Gunaratna R.T."/>
            <person name="Han Y."/>
            <person name="Hauser F."/>
            <person name="He Y."/>
            <person name="Heidel-Fischer H."/>
            <person name="Hirsh A."/>
            <person name="Hu Y."/>
            <person name="Jiang H."/>
            <person name="Kalra D."/>
            <person name="Klinner C."/>
            <person name="Konig C."/>
            <person name="Kovar C."/>
            <person name="Kroll A.R."/>
            <person name="Kuwar S.S."/>
            <person name="Lee S.L."/>
            <person name="Lehman R."/>
            <person name="Li K."/>
            <person name="Li Z."/>
            <person name="Liang H."/>
            <person name="Lovelace S."/>
            <person name="Lu Z."/>
            <person name="Mansfield J.H."/>
            <person name="McCulloch K.J."/>
            <person name="Mathew T."/>
            <person name="Morton B."/>
            <person name="Muzny D.M."/>
            <person name="Neunemann D."/>
            <person name="Ongeri F."/>
            <person name="Pauchet Y."/>
            <person name="Pu L.L."/>
            <person name="Pyrousis I."/>
            <person name="Rao X.J."/>
            <person name="Redding A."/>
            <person name="Roesel C."/>
            <person name="Sanchez-Gracia A."/>
            <person name="Schaack S."/>
            <person name="Shukla A."/>
            <person name="Tetreau G."/>
            <person name="Wang Y."/>
            <person name="Xiong G.H."/>
            <person name="Traut W."/>
            <person name="Walsh T.K."/>
            <person name="Worley K.C."/>
            <person name="Wu D."/>
            <person name="Wu W."/>
            <person name="Wu Y.Q."/>
            <person name="Zhang X."/>
            <person name="Zou Z."/>
            <person name="Zucker H."/>
            <person name="Briscoe A.D."/>
            <person name="Burmester T."/>
            <person name="Clem R.J."/>
            <person name="Feyereisen R."/>
            <person name="Grimmelikhuijzen C.J.P."/>
            <person name="Hamodrakas S.J."/>
            <person name="Hansson B.S."/>
            <person name="Huguet E."/>
            <person name="Jermiin L.S."/>
            <person name="Lan Q."/>
            <person name="Lehman H.K."/>
            <person name="Lorenzen M."/>
            <person name="Merzendorfer H."/>
            <person name="Michalopoulos I."/>
            <person name="Morton D.B."/>
            <person name="Muthukrishnan S."/>
            <person name="Oakeshott J.G."/>
            <person name="Palmer W."/>
            <person name="Park Y."/>
            <person name="Passarelli A.L."/>
            <person name="Rozas J."/>
            <person name="Schwartz L.M."/>
            <person name="Smith W."/>
            <person name="Southgate A."/>
            <person name="Vilcinskas A."/>
            <person name="Vogt R."/>
            <person name="Wang P."/>
            <person name="Werren J."/>
            <person name="Yu X.Q."/>
            <person name="Zhou J.J."/>
            <person name="Brown S.J."/>
            <person name="Scherer S.E."/>
            <person name="Richards S."/>
            <person name="Blissard G.W."/>
        </authorList>
    </citation>
    <scope>NUCLEOTIDE SEQUENCE</scope>
</reference>
<feature type="transmembrane region" description="Helical" evidence="2">
    <location>
        <begin position="460"/>
        <end position="479"/>
    </location>
</feature>
<keyword evidence="5" id="KW-1185">Reference proteome</keyword>
<feature type="compositionally biased region" description="Polar residues" evidence="1">
    <location>
        <begin position="647"/>
        <end position="657"/>
    </location>
</feature>
<evidence type="ECO:0000313" key="4">
    <source>
        <dbReference type="EMBL" id="KAG6455941.1"/>
    </source>
</evidence>
<feature type="transmembrane region" description="Helical" evidence="2">
    <location>
        <begin position="379"/>
        <end position="398"/>
    </location>
</feature>
<dbReference type="Proteomes" id="UP000791440">
    <property type="component" value="Unassembled WGS sequence"/>
</dbReference>
<evidence type="ECO:0000256" key="2">
    <source>
        <dbReference type="SAM" id="Phobius"/>
    </source>
</evidence>
<feature type="transmembrane region" description="Helical" evidence="2">
    <location>
        <begin position="233"/>
        <end position="255"/>
    </location>
</feature>
<dbReference type="InterPro" id="IPR052728">
    <property type="entry name" value="O2_lipid_transport_reg"/>
</dbReference>
<dbReference type="EMBL" id="JH668502">
    <property type="protein sequence ID" value="KAG6455941.1"/>
    <property type="molecule type" value="Genomic_DNA"/>
</dbReference>
<feature type="transmembrane region" description="Helical" evidence="2">
    <location>
        <begin position="313"/>
        <end position="334"/>
    </location>
</feature>
<feature type="transmembrane region" description="Helical" evidence="2">
    <location>
        <begin position="405"/>
        <end position="425"/>
    </location>
</feature>
<dbReference type="PANTHER" id="PTHR11161">
    <property type="entry name" value="O-ACYLTRANSFERASE"/>
    <property type="match status" value="1"/>
</dbReference>
<keyword evidence="2" id="KW-1133">Transmembrane helix</keyword>
<dbReference type="InterPro" id="IPR002656">
    <property type="entry name" value="Acyl_transf_3_dom"/>
</dbReference>
<evidence type="ECO:0000313" key="5">
    <source>
        <dbReference type="Proteomes" id="UP000791440"/>
    </source>
</evidence>
<gene>
    <name evidence="4" type="ORF">O3G_MSEX009496</name>
</gene>
<comment type="caution">
    <text evidence="4">The sequence shown here is derived from an EMBL/GenBank/DDBJ whole genome shotgun (WGS) entry which is preliminary data.</text>
</comment>
<evidence type="ECO:0000259" key="3">
    <source>
        <dbReference type="Pfam" id="PF01757"/>
    </source>
</evidence>
<dbReference type="AlphaFoldDB" id="A0A921ZDM2"/>
<dbReference type="PANTHER" id="PTHR11161:SF22">
    <property type="entry name" value="ACYLTRANSFERASE 3 DOMAIN-CONTAINING PROTEIN-RELATED"/>
    <property type="match status" value="1"/>
</dbReference>
<accession>A0A921ZDM2</accession>
<feature type="transmembrane region" description="Helical" evidence="2">
    <location>
        <begin position="491"/>
        <end position="511"/>
    </location>
</feature>
<dbReference type="GO" id="GO:0016747">
    <property type="term" value="F:acyltransferase activity, transferring groups other than amino-acyl groups"/>
    <property type="evidence" value="ECO:0007669"/>
    <property type="project" value="InterPro"/>
</dbReference>
<sequence length="657" mass="75115">MEKPSHNYFSPTRIRTQDLSAAVVLVPCTLTTTPPRQSSKVVKGSTEYAKMPPIFQMDPFEECFFEPGGMYCTVDFTLVTDSPTPLMDMIREYSEPSSKRFNHSKLTYGICVTKSCTNYNSTDLRLRLESCLNDTMWDEYGLKTNVPEKFYCEDGEKTMDVTPADIVVAFIVMFLFLLNFIGSSYDFCCNPDKDRGVKFLLCFSIRRNWIKLVTPTADTPEPRLKRLKSFNGLKVISICMVIFAHSIFIGAYFVNNTAFVEGEYNKLPYQIIFNGTIIVQKFFIVSGFLLAYNLQLYAEKHALDWKVIVKAIVLRWLRLTPAYAIVLGFVLTWYRQLGTGPIWQKVAGTEVTYCRETWWYHLLYLNNYLDGSECLSHTWYLAADTQLYILGVLVWVVCRSARSRLVVLSLLFVAGMVIPAVITYIHDLDGAVIVSPEATRGFYVHDQTYIQVYSRGHTNIAGYVIGMALGYLIHYAQAADFNPQKYKKYHVCVWLTLPLGFIVVGAGKVFYADERASLAERVAAAALLKPIFGFLVAICLGSSVLKFENIYRGILEWRVWTPLSRVTYSTYLLHYVFVKYFIGNQVTLLHISFMFVSFIFMGTIFIGFLAAFPFYLLVESPLAQLIKLCLPVGREKTKEPEERKQETTTTYSSREHL</sequence>
<feature type="transmembrane region" description="Helical" evidence="2">
    <location>
        <begin position="166"/>
        <end position="188"/>
    </location>
</feature>
<protein>
    <recommendedName>
        <fullName evidence="3">Acyltransferase 3 domain-containing protein</fullName>
    </recommendedName>
</protein>
<feature type="transmembrane region" description="Helical" evidence="2">
    <location>
        <begin position="267"/>
        <end position="292"/>
    </location>
</feature>
<name>A0A921ZDM2_MANSE</name>
<proteinExistence type="predicted"/>
<organism evidence="4 5">
    <name type="scientific">Manduca sexta</name>
    <name type="common">Tobacco hawkmoth</name>
    <name type="synonym">Tobacco hornworm</name>
    <dbReference type="NCBI Taxonomy" id="7130"/>
    <lineage>
        <taxon>Eukaryota</taxon>
        <taxon>Metazoa</taxon>
        <taxon>Ecdysozoa</taxon>
        <taxon>Arthropoda</taxon>
        <taxon>Hexapoda</taxon>
        <taxon>Insecta</taxon>
        <taxon>Pterygota</taxon>
        <taxon>Neoptera</taxon>
        <taxon>Endopterygota</taxon>
        <taxon>Lepidoptera</taxon>
        <taxon>Glossata</taxon>
        <taxon>Ditrysia</taxon>
        <taxon>Bombycoidea</taxon>
        <taxon>Sphingidae</taxon>
        <taxon>Sphinginae</taxon>
        <taxon>Sphingini</taxon>
        <taxon>Manduca</taxon>
    </lineage>
</organism>
<feature type="transmembrane region" description="Helical" evidence="2">
    <location>
        <begin position="523"/>
        <end position="545"/>
    </location>
</feature>
<dbReference type="Pfam" id="PF01757">
    <property type="entry name" value="Acyl_transf_3"/>
    <property type="match status" value="1"/>
</dbReference>